<sequence length="280" mass="30509">ETVAAIGLEDADRILVNQGMWGMYVLDFRTVLGAEFDVATDLLMTLRQRKSERERDRIRDAASIADTVSEEVRSLDAVGMTENELAAEIEYRVRKHGATDKGTTQVQSGPNSAHPPHAYSDRTIEPGDPVIVDLGSRVDGYLSDQSRTVVYEGDPPAGFVDAFETVREAQEAAIDAIEPGVTGAAVDDVARSIIDDAGYEGQFLHVTGHGVGLGIHEPPYLMSGSYMDGGNEIPIEPGMVMTVEPAIYDDEWGIRIEDLVLVTDDGTERLTDSYHGWEPL</sequence>
<dbReference type="Pfam" id="PF00557">
    <property type="entry name" value="Peptidase_M24"/>
    <property type="match status" value="1"/>
</dbReference>
<dbReference type="AlphaFoldDB" id="A0ABD5NQ50"/>
<dbReference type="PANTHER" id="PTHR46112:SF3">
    <property type="entry name" value="AMINOPEPTIDASE YPDF"/>
    <property type="match status" value="1"/>
</dbReference>
<dbReference type="SUPFAM" id="SSF55920">
    <property type="entry name" value="Creatinase/aminopeptidase"/>
    <property type="match status" value="1"/>
</dbReference>
<name>A0ABD5NQ50_9EURY</name>
<evidence type="ECO:0000259" key="2">
    <source>
        <dbReference type="Pfam" id="PF00557"/>
    </source>
</evidence>
<dbReference type="RefSeq" id="WP_382274359.1">
    <property type="nucleotide sequence ID" value="NZ_JBHSAQ010000008.1"/>
</dbReference>
<dbReference type="PRINTS" id="PR00599">
    <property type="entry name" value="MAPEPTIDASE"/>
</dbReference>
<dbReference type="Gene3D" id="3.90.230.10">
    <property type="entry name" value="Creatinase/methionine aminopeptidase superfamily"/>
    <property type="match status" value="1"/>
</dbReference>
<feature type="domain" description="Peptidase M24" evidence="2">
    <location>
        <begin position="57"/>
        <end position="264"/>
    </location>
</feature>
<dbReference type="EMBL" id="JBHSAQ010000008">
    <property type="protein sequence ID" value="MFC3958855.1"/>
    <property type="molecule type" value="Genomic_DNA"/>
</dbReference>
<feature type="compositionally biased region" description="Polar residues" evidence="1">
    <location>
        <begin position="101"/>
        <end position="111"/>
    </location>
</feature>
<dbReference type="Proteomes" id="UP001595846">
    <property type="component" value="Unassembled WGS sequence"/>
</dbReference>
<proteinExistence type="predicted"/>
<dbReference type="PANTHER" id="PTHR46112">
    <property type="entry name" value="AMINOPEPTIDASE"/>
    <property type="match status" value="1"/>
</dbReference>
<dbReference type="InterPro" id="IPR000994">
    <property type="entry name" value="Pept_M24"/>
</dbReference>
<organism evidence="3 4">
    <name type="scientific">Halovivax cerinus</name>
    <dbReference type="NCBI Taxonomy" id="1487865"/>
    <lineage>
        <taxon>Archaea</taxon>
        <taxon>Methanobacteriati</taxon>
        <taxon>Methanobacteriota</taxon>
        <taxon>Stenosarchaea group</taxon>
        <taxon>Halobacteria</taxon>
        <taxon>Halobacteriales</taxon>
        <taxon>Natrialbaceae</taxon>
        <taxon>Halovivax</taxon>
    </lineage>
</organism>
<comment type="caution">
    <text evidence="3">The sequence shown here is derived from an EMBL/GenBank/DDBJ whole genome shotgun (WGS) entry which is preliminary data.</text>
</comment>
<protein>
    <submittedName>
        <fullName evidence="3">M24 family metallopeptidase</fullName>
    </submittedName>
</protein>
<feature type="region of interest" description="Disordered" evidence="1">
    <location>
        <begin position="99"/>
        <end position="125"/>
    </location>
</feature>
<dbReference type="InterPro" id="IPR036005">
    <property type="entry name" value="Creatinase/aminopeptidase-like"/>
</dbReference>
<reference evidence="3 4" key="1">
    <citation type="journal article" date="2019" name="Int. J. Syst. Evol. Microbiol.">
        <title>The Global Catalogue of Microorganisms (GCM) 10K type strain sequencing project: providing services to taxonomists for standard genome sequencing and annotation.</title>
        <authorList>
            <consortium name="The Broad Institute Genomics Platform"/>
            <consortium name="The Broad Institute Genome Sequencing Center for Infectious Disease"/>
            <person name="Wu L."/>
            <person name="Ma J."/>
        </authorList>
    </citation>
    <scope>NUCLEOTIDE SEQUENCE [LARGE SCALE GENOMIC DNA]</scope>
    <source>
        <strain evidence="3 4">IBRC-M 10256</strain>
    </source>
</reference>
<feature type="non-terminal residue" evidence="3">
    <location>
        <position position="1"/>
    </location>
</feature>
<evidence type="ECO:0000256" key="1">
    <source>
        <dbReference type="SAM" id="MobiDB-lite"/>
    </source>
</evidence>
<keyword evidence="4" id="KW-1185">Reference proteome</keyword>
<evidence type="ECO:0000313" key="4">
    <source>
        <dbReference type="Proteomes" id="UP001595846"/>
    </source>
</evidence>
<accession>A0ABD5NQ50</accession>
<dbReference type="InterPro" id="IPR050659">
    <property type="entry name" value="Peptidase_M24B"/>
</dbReference>
<dbReference type="InterPro" id="IPR001714">
    <property type="entry name" value="Pept_M24_MAP"/>
</dbReference>
<gene>
    <name evidence="3" type="ORF">ACFOUR_10815</name>
</gene>
<evidence type="ECO:0000313" key="3">
    <source>
        <dbReference type="EMBL" id="MFC3958855.1"/>
    </source>
</evidence>